<evidence type="ECO:0000256" key="2">
    <source>
        <dbReference type="ARBA" id="ARBA00022679"/>
    </source>
</evidence>
<dbReference type="GO" id="GO:0005634">
    <property type="term" value="C:nucleus"/>
    <property type="evidence" value="ECO:0007669"/>
    <property type="project" value="TreeGrafter"/>
</dbReference>
<dbReference type="FunFam" id="1.10.510.10:FF:000005">
    <property type="entry name" value="cAMP-dependent protein kinase catalytic subunit alpha"/>
    <property type="match status" value="1"/>
</dbReference>
<dbReference type="GO" id="GO:0007476">
    <property type="term" value="P:imaginal disc-derived wing morphogenesis"/>
    <property type="evidence" value="ECO:0007669"/>
    <property type="project" value="UniProtKB-ARBA"/>
</dbReference>
<protein>
    <submittedName>
        <fullName evidence="8">Uncharacterized protein</fullName>
    </submittedName>
</protein>
<keyword evidence="3" id="KW-0547">Nucleotide-binding</keyword>
<evidence type="ECO:0000256" key="5">
    <source>
        <dbReference type="ARBA" id="ARBA00022840"/>
    </source>
</evidence>
<evidence type="ECO:0000313" key="9">
    <source>
        <dbReference type="Proteomes" id="UP001152798"/>
    </source>
</evidence>
<dbReference type="GO" id="GO:0004691">
    <property type="term" value="F:cAMP-dependent protein kinase activity"/>
    <property type="evidence" value="ECO:0007669"/>
    <property type="project" value="TreeGrafter"/>
</dbReference>
<keyword evidence="4" id="KW-0418">Kinase</keyword>
<dbReference type="SMART" id="SM00220">
    <property type="entry name" value="S_TKc"/>
    <property type="match status" value="1"/>
</dbReference>
<evidence type="ECO:0000256" key="1">
    <source>
        <dbReference type="ARBA" id="ARBA00022527"/>
    </source>
</evidence>
<dbReference type="GO" id="GO:0005524">
    <property type="term" value="F:ATP binding"/>
    <property type="evidence" value="ECO:0007669"/>
    <property type="project" value="UniProtKB-KW"/>
</dbReference>
<gene>
    <name evidence="8" type="ORF">NEZAVI_LOCUS7929</name>
</gene>
<dbReference type="InterPro" id="IPR000719">
    <property type="entry name" value="Prot_kinase_dom"/>
</dbReference>
<organism evidence="8 9">
    <name type="scientific">Nezara viridula</name>
    <name type="common">Southern green stink bug</name>
    <name type="synonym">Cimex viridulus</name>
    <dbReference type="NCBI Taxonomy" id="85310"/>
    <lineage>
        <taxon>Eukaryota</taxon>
        <taxon>Metazoa</taxon>
        <taxon>Ecdysozoa</taxon>
        <taxon>Arthropoda</taxon>
        <taxon>Hexapoda</taxon>
        <taxon>Insecta</taxon>
        <taxon>Pterygota</taxon>
        <taxon>Neoptera</taxon>
        <taxon>Paraneoptera</taxon>
        <taxon>Hemiptera</taxon>
        <taxon>Heteroptera</taxon>
        <taxon>Panheteroptera</taxon>
        <taxon>Pentatomomorpha</taxon>
        <taxon>Pentatomoidea</taxon>
        <taxon>Pentatomidae</taxon>
        <taxon>Pentatominae</taxon>
        <taxon>Nezara</taxon>
    </lineage>
</organism>
<dbReference type="Pfam" id="PF00069">
    <property type="entry name" value="Pkinase"/>
    <property type="match status" value="1"/>
</dbReference>
<dbReference type="AlphaFoldDB" id="A0A9P0HA55"/>
<dbReference type="Proteomes" id="UP001152798">
    <property type="component" value="Chromosome 4"/>
</dbReference>
<name>A0A9P0HA55_NEZVI</name>
<sequence length="280" mass="33170">MKVMDKMKIQKLGETRHIIDEKKILQSLNFPFCVHLETSFKDNRYVYLLLPFIPGGEMFRHLHRQKRYDERLSKFYGAQILLAFEYLHHCDIIYRDLKPENIVIDVDGYLKLTDFGFSKRITNRTYTVCGTPDYLAPELLVQKGYGKSVDWWTFGILLFEMTAGNPPFQAKQLMRICRNILCCKYMMPQFFSNDLRHLIENLLQPDVTKRYGCRKEGISDLKDHSWFNDISWLNILNRQVTAPFIPTVKGEGDSSNFGRFQEVRIEVAMKDYLEKEFEEF</sequence>
<keyword evidence="9" id="KW-1185">Reference proteome</keyword>
<dbReference type="GO" id="GO:0005952">
    <property type="term" value="C:cAMP-dependent protein kinase complex"/>
    <property type="evidence" value="ECO:0007669"/>
    <property type="project" value="TreeGrafter"/>
</dbReference>
<evidence type="ECO:0000259" key="7">
    <source>
        <dbReference type="SMART" id="SM00220"/>
    </source>
</evidence>
<dbReference type="PROSITE" id="PS00108">
    <property type="entry name" value="PROTEIN_KINASE_ST"/>
    <property type="match status" value="1"/>
</dbReference>
<dbReference type="SMART" id="SM00133">
    <property type="entry name" value="S_TK_X"/>
    <property type="match status" value="1"/>
</dbReference>
<accession>A0A9P0HA55</accession>
<dbReference type="PANTHER" id="PTHR24353">
    <property type="entry name" value="CYCLIC NUCLEOTIDE-DEPENDENT PROTEIN KINASE"/>
    <property type="match status" value="1"/>
</dbReference>
<feature type="domain" description="Protein kinase" evidence="7">
    <location>
        <begin position="1"/>
        <end position="227"/>
    </location>
</feature>
<evidence type="ECO:0000259" key="6">
    <source>
        <dbReference type="SMART" id="SM00133"/>
    </source>
</evidence>
<dbReference type="InterPro" id="IPR008271">
    <property type="entry name" value="Ser/Thr_kinase_AS"/>
</dbReference>
<reference evidence="8" key="1">
    <citation type="submission" date="2022-01" db="EMBL/GenBank/DDBJ databases">
        <authorList>
            <person name="King R."/>
        </authorList>
    </citation>
    <scope>NUCLEOTIDE SEQUENCE</scope>
</reference>
<evidence type="ECO:0000313" key="8">
    <source>
        <dbReference type="EMBL" id="CAH1398236.1"/>
    </source>
</evidence>
<dbReference type="SUPFAM" id="SSF56112">
    <property type="entry name" value="Protein kinase-like (PK-like)"/>
    <property type="match status" value="1"/>
</dbReference>
<proteinExistence type="predicted"/>
<keyword evidence="2" id="KW-0808">Transferase</keyword>
<dbReference type="InterPro" id="IPR011009">
    <property type="entry name" value="Kinase-like_dom_sf"/>
</dbReference>
<dbReference type="GO" id="GO:0005829">
    <property type="term" value="C:cytosol"/>
    <property type="evidence" value="ECO:0007669"/>
    <property type="project" value="TreeGrafter"/>
</dbReference>
<keyword evidence="1" id="KW-0723">Serine/threonine-protein kinase</keyword>
<feature type="domain" description="AGC-kinase C-terminal" evidence="6">
    <location>
        <begin position="228"/>
        <end position="280"/>
    </location>
</feature>
<dbReference type="Gene3D" id="3.30.200.20">
    <property type="entry name" value="Phosphorylase Kinase, domain 1"/>
    <property type="match status" value="1"/>
</dbReference>
<dbReference type="EMBL" id="OV725080">
    <property type="protein sequence ID" value="CAH1398236.1"/>
    <property type="molecule type" value="Genomic_DNA"/>
</dbReference>
<dbReference type="PANTHER" id="PTHR24353:SF152">
    <property type="entry name" value="UT01108P-RELATED"/>
    <property type="match status" value="1"/>
</dbReference>
<dbReference type="OrthoDB" id="63267at2759"/>
<evidence type="ECO:0000256" key="4">
    <source>
        <dbReference type="ARBA" id="ARBA00022777"/>
    </source>
</evidence>
<evidence type="ECO:0000256" key="3">
    <source>
        <dbReference type="ARBA" id="ARBA00022741"/>
    </source>
</evidence>
<dbReference type="Gene3D" id="1.10.510.10">
    <property type="entry name" value="Transferase(Phosphotransferase) domain 1"/>
    <property type="match status" value="1"/>
</dbReference>
<keyword evidence="5" id="KW-0067">ATP-binding</keyword>
<dbReference type="InterPro" id="IPR000961">
    <property type="entry name" value="AGC-kinase_C"/>
</dbReference>